<comment type="caution">
    <text evidence="3">The sequence shown here is derived from an EMBL/GenBank/DDBJ whole genome shotgun (WGS) entry which is preliminary data.</text>
</comment>
<protein>
    <recommendedName>
        <fullName evidence="5">Zinc-regulated TonB-dependent outer membrane receptor</fullName>
    </recommendedName>
</protein>
<dbReference type="AlphaFoldDB" id="A0A4U1BL42"/>
<evidence type="ECO:0000256" key="2">
    <source>
        <dbReference type="SAM" id="SignalP"/>
    </source>
</evidence>
<keyword evidence="2" id="KW-0732">Signal</keyword>
<feature type="compositionally biased region" description="Basic and acidic residues" evidence="1">
    <location>
        <begin position="212"/>
        <end position="245"/>
    </location>
</feature>
<proteinExistence type="predicted"/>
<organism evidence="3 4">
    <name type="scientific">Ferrimonas aestuarii</name>
    <dbReference type="NCBI Taxonomy" id="2569539"/>
    <lineage>
        <taxon>Bacteria</taxon>
        <taxon>Pseudomonadati</taxon>
        <taxon>Pseudomonadota</taxon>
        <taxon>Gammaproteobacteria</taxon>
        <taxon>Alteromonadales</taxon>
        <taxon>Ferrimonadaceae</taxon>
        <taxon>Ferrimonas</taxon>
    </lineage>
</organism>
<dbReference type="RefSeq" id="WP_136863997.1">
    <property type="nucleotide sequence ID" value="NZ_SWCJ01000011.1"/>
</dbReference>
<feature type="region of interest" description="Disordered" evidence="1">
    <location>
        <begin position="208"/>
        <end position="248"/>
    </location>
</feature>
<evidence type="ECO:0000313" key="3">
    <source>
        <dbReference type="EMBL" id="TKB53637.1"/>
    </source>
</evidence>
<dbReference type="EMBL" id="SWCJ01000011">
    <property type="protein sequence ID" value="TKB53637.1"/>
    <property type="molecule type" value="Genomic_DNA"/>
</dbReference>
<name>A0A4U1BL42_9GAMM</name>
<dbReference type="SUPFAM" id="SSF56935">
    <property type="entry name" value="Porins"/>
    <property type="match status" value="1"/>
</dbReference>
<dbReference type="Proteomes" id="UP000305675">
    <property type="component" value="Unassembled WGS sequence"/>
</dbReference>
<feature type="chain" id="PRO_5020861513" description="Zinc-regulated TonB-dependent outer membrane receptor" evidence="2">
    <location>
        <begin position="22"/>
        <end position="403"/>
    </location>
</feature>
<dbReference type="InterPro" id="IPR023614">
    <property type="entry name" value="Porin_dom_sf"/>
</dbReference>
<evidence type="ECO:0008006" key="5">
    <source>
        <dbReference type="Google" id="ProtNLM"/>
    </source>
</evidence>
<accession>A0A4U1BL42</accession>
<feature type="signal peptide" evidence="2">
    <location>
        <begin position="1"/>
        <end position="21"/>
    </location>
</feature>
<dbReference type="OrthoDB" id="9788733at2"/>
<evidence type="ECO:0000313" key="4">
    <source>
        <dbReference type="Proteomes" id="UP000305675"/>
    </source>
</evidence>
<reference evidence="3 4" key="1">
    <citation type="submission" date="2019-04" db="EMBL/GenBank/DDBJ databases">
        <authorList>
            <person name="Hwang J.C."/>
        </authorList>
    </citation>
    <scope>NUCLEOTIDE SEQUENCE [LARGE SCALE GENOMIC DNA]</scope>
    <source>
        <strain evidence="3 4">IMCC35002</strain>
    </source>
</reference>
<gene>
    <name evidence="3" type="ORF">FCL42_13745</name>
</gene>
<evidence type="ECO:0000256" key="1">
    <source>
        <dbReference type="SAM" id="MobiDB-lite"/>
    </source>
</evidence>
<sequence>MKSRFVAAGVLLSSASVPALAVEMPNVSVILDGYYQNNDRALGRREDGFGLGETELAISGAIDDQFYGKMTAVLESHDGETETELEEAFIQTMGLPAGFSIRAGRFMADLGYLNNQHLHTDSFVERPAIYRAFLGNHYFDDGLRVNWVAPTDLYWTVGVEGFDGGKLAASGLEETESVGIYHLYTKLGGDLSASSSWQVGLSWMRNENGVGHLDHDEHEHDEHEGEEHEEHEGEEHAEEGHDHAGHSHNASFTGENLYAFDAVYKWAPNGNFKNQHFTLSAEYMYLDKPFEEEGGEENIPDSYDGWYVSGVYQMSPRWSMGLRYGELSAAMAHEEAHGDHFHTHYEDAKLKETEAMIAWHNSHFSTVRLQYTNQKDDLFESKDDHIISLQFNMAIGAHGAHQF</sequence>
<dbReference type="Gene3D" id="2.40.160.10">
    <property type="entry name" value="Porin"/>
    <property type="match status" value="1"/>
</dbReference>
<keyword evidence="4" id="KW-1185">Reference proteome</keyword>